<sequence>MYSRLMLRAEWILALPLAWSLNAQPTFTKNVAPILQSRCQVCHRPGEAAPFSLMTYGQARPWAKAIREAVLARKMPPWFADPHYGKFANDSSLSKQEIDTIAAWVDGGARQGDPKDMPPPREFAEGWAIPTPDAVIELPVPFEIPATGTIEYQHILIPAPFATDKWVQFAEARPTDRTRVHHIIAFIREPGSDWLKEARPGIPFVPAKPADNADIDTSKLPSDFLVGYAPGQPPEKFEPGQAKLIRAGSDIILQIHYTTNGKPGADRSRIGLVFAKEPPAKRVFTVSATNGKFKIPAGAPSHRVDAEFELGSAVTLYGLHPHMHGRGKDFEYRVKYPDGETRTLLKVPNYRATWQLWYELSEPIALPKGAKIECTAHFDNSPNNELNPDPTRDVVWGDQSWDEMMVGFFNVGFDAGMPLKELFPPAQTPQSSPPPLRKKLLVIGEEKGYRHEAVTHAMAAIERLGRESGLWDTVIRTDTEALTKKKLEYNARNLNDFDAVLFYTGGTLEMDEQQKADFLSFIHDDGKGFIGVHSATITFTKWPEYGEMIGGFFDEHPWGTFDAPILVEDDQFPGMKQWARAFTIKDEIYQVKNFSRDNTRVLMRLDPAKLDLANPRVHRKDNDFAVSWARMYGKGRVFYSTLGHVEANWDQPEMQKMYIEAIKWALRLVDADVTPRPAR</sequence>
<dbReference type="InterPro" id="IPR029062">
    <property type="entry name" value="Class_I_gatase-like"/>
</dbReference>
<dbReference type="GO" id="GO:0020037">
    <property type="term" value="F:heme binding"/>
    <property type="evidence" value="ECO:0007669"/>
    <property type="project" value="InterPro"/>
</dbReference>
<evidence type="ECO:0000256" key="2">
    <source>
        <dbReference type="SAM" id="SignalP"/>
    </source>
</evidence>
<feature type="domain" description="ThuA-like" evidence="3">
    <location>
        <begin position="439"/>
        <end position="665"/>
    </location>
</feature>
<dbReference type="Gene3D" id="2.60.120.230">
    <property type="match status" value="1"/>
</dbReference>
<dbReference type="eggNOG" id="COG3828">
    <property type="taxonomic scope" value="Bacteria"/>
</dbReference>
<evidence type="ECO:0000256" key="1">
    <source>
        <dbReference type="ARBA" id="ARBA00023157"/>
    </source>
</evidence>
<dbReference type="Gene3D" id="2.60.120.310">
    <property type="entry name" value="Copper type II, ascorbate-dependent monooxygenase, N-terminal domain"/>
    <property type="match status" value="1"/>
</dbReference>
<feature type="signal peptide" evidence="2">
    <location>
        <begin position="1"/>
        <end position="23"/>
    </location>
</feature>
<feature type="chain" id="PRO_5004163877" description="ThuA-like domain-containing protein" evidence="2">
    <location>
        <begin position="24"/>
        <end position="679"/>
    </location>
</feature>
<keyword evidence="2" id="KW-0732">Signal</keyword>
<dbReference type="STRING" id="234267.Acid_2049"/>
<dbReference type="SUPFAM" id="SSF49742">
    <property type="entry name" value="PHM/PNGase F"/>
    <property type="match status" value="2"/>
</dbReference>
<name>Q026N0_SOLUE</name>
<dbReference type="KEGG" id="sus:Acid_2049"/>
<dbReference type="InterPro" id="IPR008977">
    <property type="entry name" value="PHM/PNGase_F_dom_sf"/>
</dbReference>
<accession>Q026N0</accession>
<gene>
    <name evidence="4" type="ordered locus">Acid_2049</name>
</gene>
<dbReference type="InterPro" id="IPR029010">
    <property type="entry name" value="ThuA-like"/>
</dbReference>
<dbReference type="GO" id="GO:0009055">
    <property type="term" value="F:electron transfer activity"/>
    <property type="evidence" value="ECO:0007669"/>
    <property type="project" value="InterPro"/>
</dbReference>
<dbReference type="AlphaFoldDB" id="Q026N0"/>
<dbReference type="EMBL" id="CP000473">
    <property type="protein sequence ID" value="ABJ83039.1"/>
    <property type="molecule type" value="Genomic_DNA"/>
</dbReference>
<reference evidence="4" key="1">
    <citation type="submission" date="2006-10" db="EMBL/GenBank/DDBJ databases">
        <title>Complete sequence of Solibacter usitatus Ellin6076.</title>
        <authorList>
            <consortium name="US DOE Joint Genome Institute"/>
            <person name="Copeland A."/>
            <person name="Lucas S."/>
            <person name="Lapidus A."/>
            <person name="Barry K."/>
            <person name="Detter J.C."/>
            <person name="Glavina del Rio T."/>
            <person name="Hammon N."/>
            <person name="Israni S."/>
            <person name="Dalin E."/>
            <person name="Tice H."/>
            <person name="Pitluck S."/>
            <person name="Thompson L.S."/>
            <person name="Brettin T."/>
            <person name="Bruce D."/>
            <person name="Han C."/>
            <person name="Tapia R."/>
            <person name="Gilna P."/>
            <person name="Schmutz J."/>
            <person name="Larimer F."/>
            <person name="Land M."/>
            <person name="Hauser L."/>
            <person name="Kyrpides N."/>
            <person name="Mikhailova N."/>
            <person name="Janssen P.H."/>
            <person name="Kuske C.R."/>
            <person name="Richardson P."/>
        </authorList>
    </citation>
    <scope>NUCLEOTIDE SEQUENCE</scope>
    <source>
        <strain evidence="4">Ellin6076</strain>
    </source>
</reference>
<dbReference type="InterPro" id="IPR014784">
    <property type="entry name" value="Cu2_ascorb_mOase-like_C"/>
</dbReference>
<dbReference type="Pfam" id="PF06283">
    <property type="entry name" value="ThuA"/>
    <property type="match status" value="1"/>
</dbReference>
<evidence type="ECO:0000259" key="3">
    <source>
        <dbReference type="Pfam" id="PF06283"/>
    </source>
</evidence>
<dbReference type="InterPro" id="IPR036939">
    <property type="entry name" value="Cu2_ascorb_mOase_N_sf"/>
</dbReference>
<dbReference type="GO" id="GO:0016715">
    <property type="term" value="F:oxidoreductase activity, acting on paired donors, with incorporation or reduction of molecular oxygen, reduced ascorbate as one donor, and incorporation of one atom of oxygen"/>
    <property type="evidence" value="ECO:0007669"/>
    <property type="project" value="InterPro"/>
</dbReference>
<organism evidence="4">
    <name type="scientific">Solibacter usitatus (strain Ellin6076)</name>
    <dbReference type="NCBI Taxonomy" id="234267"/>
    <lineage>
        <taxon>Bacteria</taxon>
        <taxon>Pseudomonadati</taxon>
        <taxon>Acidobacteriota</taxon>
        <taxon>Terriglobia</taxon>
        <taxon>Bryobacterales</taxon>
        <taxon>Solibacteraceae</taxon>
        <taxon>Candidatus Solibacter</taxon>
    </lineage>
</organism>
<dbReference type="InParanoid" id="Q026N0"/>
<proteinExistence type="predicted"/>
<dbReference type="InterPro" id="IPR036909">
    <property type="entry name" value="Cyt_c-like_dom_sf"/>
</dbReference>
<dbReference type="eggNOG" id="COG2010">
    <property type="taxonomic scope" value="Bacteria"/>
</dbReference>
<dbReference type="GO" id="GO:0005507">
    <property type="term" value="F:copper ion binding"/>
    <property type="evidence" value="ECO:0007669"/>
    <property type="project" value="InterPro"/>
</dbReference>
<dbReference type="SUPFAM" id="SSF52317">
    <property type="entry name" value="Class I glutamine amidotransferase-like"/>
    <property type="match status" value="1"/>
</dbReference>
<protein>
    <recommendedName>
        <fullName evidence="3">ThuA-like domain-containing protein</fullName>
    </recommendedName>
</protein>
<dbReference type="PANTHER" id="PTHR40469">
    <property type="entry name" value="SECRETED GLYCOSYL HYDROLASE"/>
    <property type="match status" value="1"/>
</dbReference>
<dbReference type="SUPFAM" id="SSF46626">
    <property type="entry name" value="Cytochrome c"/>
    <property type="match status" value="1"/>
</dbReference>
<dbReference type="Gene3D" id="3.40.50.880">
    <property type="match status" value="1"/>
</dbReference>
<keyword evidence="1" id="KW-1015">Disulfide bond</keyword>
<dbReference type="HOGENOM" id="CLU_404855_0_0_0"/>
<evidence type="ECO:0000313" key="4">
    <source>
        <dbReference type="EMBL" id="ABJ83039.1"/>
    </source>
</evidence>
<dbReference type="PANTHER" id="PTHR40469:SF2">
    <property type="entry name" value="GALACTOSE-BINDING DOMAIN-LIKE SUPERFAMILY PROTEIN"/>
    <property type="match status" value="1"/>
</dbReference>